<dbReference type="EC" id="2.7.1.199" evidence="16"/>
<feature type="transmembrane region" description="Helical" evidence="12">
    <location>
        <begin position="248"/>
        <end position="266"/>
    </location>
</feature>
<dbReference type="InterPro" id="IPR013013">
    <property type="entry name" value="PTS_EIIC_1"/>
</dbReference>
<evidence type="ECO:0000256" key="12">
    <source>
        <dbReference type="SAM" id="Phobius"/>
    </source>
</evidence>
<feature type="transmembrane region" description="Helical" evidence="12">
    <location>
        <begin position="273"/>
        <end position="290"/>
    </location>
</feature>
<dbReference type="Pfam" id="PF00367">
    <property type="entry name" value="PTS_EIIB"/>
    <property type="match status" value="1"/>
</dbReference>
<keyword evidence="8" id="KW-0418">Kinase</keyword>
<proteinExistence type="predicted"/>
<dbReference type="CDD" id="cd00210">
    <property type="entry name" value="PTS_IIA_glc"/>
    <property type="match status" value="1"/>
</dbReference>
<evidence type="ECO:0000313" key="17">
    <source>
        <dbReference type="Proteomes" id="UP001229422"/>
    </source>
</evidence>
<comment type="subcellular location">
    <subcellularLocation>
        <location evidence="1">Cell membrane</location>
        <topology evidence="1">Multi-pass membrane protein</topology>
    </subcellularLocation>
</comment>
<dbReference type="GO" id="GO:0016301">
    <property type="term" value="F:kinase activity"/>
    <property type="evidence" value="ECO:0007669"/>
    <property type="project" value="UniProtKB-KW"/>
</dbReference>
<evidence type="ECO:0000313" key="16">
    <source>
        <dbReference type="EMBL" id="WHM19972.1"/>
    </source>
</evidence>
<dbReference type="GO" id="GO:0005886">
    <property type="term" value="C:plasma membrane"/>
    <property type="evidence" value="ECO:0007669"/>
    <property type="project" value="UniProtKB-SubCell"/>
</dbReference>
<organism evidence="16 17">
    <name type="scientific">Bacillus subtilis</name>
    <dbReference type="NCBI Taxonomy" id="1423"/>
    <lineage>
        <taxon>Bacteria</taxon>
        <taxon>Bacillati</taxon>
        <taxon>Bacillota</taxon>
        <taxon>Bacilli</taxon>
        <taxon>Bacillales</taxon>
        <taxon>Bacillaceae</taxon>
        <taxon>Bacillus</taxon>
    </lineage>
</organism>
<feature type="active site" description="Phosphocysteine intermediate; for EIIB activity" evidence="11">
    <location>
        <position position="419"/>
    </location>
</feature>
<keyword evidence="4" id="KW-0762">Sugar transport</keyword>
<feature type="transmembrane region" description="Helical" evidence="12">
    <location>
        <begin position="12"/>
        <end position="33"/>
    </location>
</feature>
<evidence type="ECO:0000259" key="15">
    <source>
        <dbReference type="PROSITE" id="PS51103"/>
    </source>
</evidence>
<evidence type="ECO:0000256" key="11">
    <source>
        <dbReference type="PROSITE-ProRule" id="PRU00421"/>
    </source>
</evidence>
<dbReference type="PROSITE" id="PS51093">
    <property type="entry name" value="PTS_EIIA_TYPE_1"/>
    <property type="match status" value="1"/>
</dbReference>
<evidence type="ECO:0000259" key="14">
    <source>
        <dbReference type="PROSITE" id="PS51098"/>
    </source>
</evidence>
<protein>
    <submittedName>
        <fullName evidence="16">Glucose-specific PTS transporter subunit IIBC</fullName>
        <ecNumber evidence="16">2.7.1.199</ecNumber>
    </submittedName>
</protein>
<dbReference type="GO" id="GO:1904659">
    <property type="term" value="P:D-glucose transmembrane transport"/>
    <property type="evidence" value="ECO:0007669"/>
    <property type="project" value="InterPro"/>
</dbReference>
<keyword evidence="5 16" id="KW-0808">Transferase</keyword>
<feature type="transmembrane region" description="Helical" evidence="12">
    <location>
        <begin position="344"/>
        <end position="365"/>
    </location>
</feature>
<evidence type="ECO:0000256" key="4">
    <source>
        <dbReference type="ARBA" id="ARBA00022597"/>
    </source>
</evidence>
<keyword evidence="3" id="KW-1003">Cell membrane</keyword>
<dbReference type="Gene3D" id="3.30.1360.60">
    <property type="entry name" value="Glucose permease domain IIB"/>
    <property type="match status" value="1"/>
</dbReference>
<dbReference type="AlphaFoldDB" id="A0AAQ3EMW5"/>
<feature type="transmembrane region" description="Helical" evidence="12">
    <location>
        <begin position="146"/>
        <end position="166"/>
    </location>
</feature>
<keyword evidence="7 12" id="KW-0812">Transmembrane</keyword>
<dbReference type="SUPFAM" id="SSF55604">
    <property type="entry name" value="Glucose permease domain IIB"/>
    <property type="match status" value="1"/>
</dbReference>
<feature type="domain" description="PTS EIIB type-1" evidence="14">
    <location>
        <begin position="397"/>
        <end position="478"/>
    </location>
</feature>
<evidence type="ECO:0000256" key="9">
    <source>
        <dbReference type="ARBA" id="ARBA00022989"/>
    </source>
</evidence>
<dbReference type="Pfam" id="PF02378">
    <property type="entry name" value="PTS_EIIC"/>
    <property type="match status" value="1"/>
</dbReference>
<evidence type="ECO:0000259" key="13">
    <source>
        <dbReference type="PROSITE" id="PS51093"/>
    </source>
</evidence>
<dbReference type="InterPro" id="IPR050429">
    <property type="entry name" value="PTS_Glucose_EIICBA"/>
</dbReference>
<keyword evidence="6" id="KW-0598">Phosphotransferase system</keyword>
<dbReference type="GO" id="GO:0055056">
    <property type="term" value="F:D-glucose transmembrane transporter activity"/>
    <property type="evidence" value="ECO:0007669"/>
    <property type="project" value="InterPro"/>
</dbReference>
<evidence type="ECO:0000256" key="5">
    <source>
        <dbReference type="ARBA" id="ARBA00022679"/>
    </source>
</evidence>
<dbReference type="RefSeq" id="WP_152425320.1">
    <property type="nucleotide sequence ID" value="NZ_CP045425.1"/>
</dbReference>
<dbReference type="InterPro" id="IPR011055">
    <property type="entry name" value="Dup_hybrid_motif"/>
</dbReference>
<reference evidence="16" key="1">
    <citation type="submission" date="2023-05" db="EMBL/GenBank/DDBJ databases">
        <title>Complete genome sequence of Bacillus subtilis SRCM117797 isolated from Soybean paste.</title>
        <authorList>
            <person name="Abraha H.B."/>
            <person name="Kim K.-P."/>
            <person name="Ryu M.-S."/>
            <person name="Jeong D.-Y."/>
        </authorList>
    </citation>
    <scope>NUCLEOTIDE SEQUENCE</scope>
    <source>
        <strain evidence="16">SRCM117797</strain>
    </source>
</reference>
<dbReference type="FunFam" id="2.70.70.10:FF:000001">
    <property type="entry name" value="PTS system glucose-specific IIA component"/>
    <property type="match status" value="1"/>
</dbReference>
<feature type="domain" description="PTS EIIC type-1" evidence="15">
    <location>
        <begin position="3"/>
        <end position="382"/>
    </location>
</feature>
<name>A0AAQ3EMW5_BACIU</name>
<evidence type="ECO:0000256" key="6">
    <source>
        <dbReference type="ARBA" id="ARBA00022683"/>
    </source>
</evidence>
<dbReference type="CDD" id="cd00212">
    <property type="entry name" value="PTS_IIB_glc"/>
    <property type="match status" value="1"/>
</dbReference>
<dbReference type="Proteomes" id="UP001229422">
    <property type="component" value="Chromosome"/>
</dbReference>
<keyword evidence="10 12" id="KW-0472">Membrane</keyword>
<dbReference type="PROSITE" id="PS00371">
    <property type="entry name" value="PTS_EIIA_TYPE_1_HIS"/>
    <property type="match status" value="1"/>
</dbReference>
<dbReference type="GO" id="GO:0008982">
    <property type="term" value="F:protein-N(PI)-phosphohistidine-sugar phosphotransferase activity"/>
    <property type="evidence" value="ECO:0007669"/>
    <property type="project" value="InterPro"/>
</dbReference>
<evidence type="ECO:0000256" key="1">
    <source>
        <dbReference type="ARBA" id="ARBA00004651"/>
    </source>
</evidence>
<dbReference type="FunFam" id="3.30.1360.60:FF:000001">
    <property type="entry name" value="PTS system glucose-specific IIBC component PtsG"/>
    <property type="match status" value="1"/>
</dbReference>
<feature type="transmembrane region" description="Helical" evidence="12">
    <location>
        <begin position="53"/>
        <end position="86"/>
    </location>
</feature>
<dbReference type="InterPro" id="IPR036878">
    <property type="entry name" value="Glu_permease_IIB"/>
</dbReference>
<dbReference type="InterPro" id="IPR011299">
    <property type="entry name" value="PTS_IIBC_glc"/>
</dbReference>
<gene>
    <name evidence="16" type="primary">ptsG</name>
    <name evidence="16" type="ORF">QL281_13850</name>
</gene>
<evidence type="ECO:0000256" key="2">
    <source>
        <dbReference type="ARBA" id="ARBA00022448"/>
    </source>
</evidence>
<accession>A0AAQ3EMW5</accession>
<sequence length="632" mass="68263">MFKKAFQILQQLGRALMTPVAVLPAAGLLLRFGDKDLLNIPIIKDAGGVVFDNLPLIFAVGVAIGLAGGEGVAGLAAVIGYLILTVTLDNMGKLLGLQPPYEGAEHLIDMGVFGGIIIGLLAAYLYKRFSSIELHPVLGFFSGKRFVPIITSVSSLVIGVIFSFVWPLIQNGINAASSLIADSTVGLFFYATIYRLLIPFGLHHIFYTPFYFMMGEYTDPSTGNTVTGDLTRFFAGDTTAGRFMMGDFPYMIFCLPAVALAIIHTARPEKKKMISGVMISAALTSMLTGITEPVEFSFLFVAPVLYLINSILAGVIFVVCDLFHVRHGYTFSGGGIDYVLNYGLSTNGWVVIPVGIVFAFIYYYLFRFAILKWNLKTPGRETDEDGQNEEKAPVAKDQLAFHVLQALGGQQNIANLDACITRLRVTVHQPSQVSKDELKRLGAVGVLEVNNNFQAIFGTKSDALKDDIKTIIAGGVPSTAATLDTLTDKQQKPDSGETFIYPIKGETVSLGDVPDQVFSEKMMGEGFAIIPSEGKVVAPADGEIVSIFPTKHAIGFMSAGGTEILIHVGVDTVKLNGEGFEAHVTSGQAVKQGELLLTFDLDYIKQHAASAITPVIFTNTSEEDLKHIQIMK</sequence>
<dbReference type="Gene3D" id="2.70.70.10">
    <property type="entry name" value="Glucose Permease (Domain IIA)"/>
    <property type="match status" value="1"/>
</dbReference>
<keyword evidence="2" id="KW-0813">Transport</keyword>
<evidence type="ECO:0000256" key="10">
    <source>
        <dbReference type="ARBA" id="ARBA00023136"/>
    </source>
</evidence>
<evidence type="ECO:0000256" key="3">
    <source>
        <dbReference type="ARBA" id="ARBA00022475"/>
    </source>
</evidence>
<dbReference type="NCBIfam" id="TIGR00830">
    <property type="entry name" value="PTBA"/>
    <property type="match status" value="1"/>
</dbReference>
<dbReference type="NCBIfam" id="TIGR00826">
    <property type="entry name" value="EIIB_glc"/>
    <property type="match status" value="1"/>
</dbReference>
<evidence type="ECO:0000256" key="7">
    <source>
        <dbReference type="ARBA" id="ARBA00022692"/>
    </source>
</evidence>
<dbReference type="Pfam" id="PF00358">
    <property type="entry name" value="PTS_EIIA_1"/>
    <property type="match status" value="1"/>
</dbReference>
<keyword evidence="9 12" id="KW-1133">Transmembrane helix</keyword>
<dbReference type="EMBL" id="CP125292">
    <property type="protein sequence ID" value="WHM19972.1"/>
    <property type="molecule type" value="Genomic_DNA"/>
</dbReference>
<dbReference type="InterPro" id="IPR001127">
    <property type="entry name" value="PTS_EIIA_1_perm"/>
</dbReference>
<dbReference type="NCBIfam" id="TIGR02002">
    <property type="entry name" value="PTS-II-BC-glcB"/>
    <property type="match status" value="1"/>
</dbReference>
<dbReference type="SUPFAM" id="SSF51261">
    <property type="entry name" value="Duplicated hybrid motif"/>
    <property type="match status" value="1"/>
</dbReference>
<dbReference type="PROSITE" id="PS01035">
    <property type="entry name" value="PTS_EIIB_TYPE_1_CYS"/>
    <property type="match status" value="1"/>
</dbReference>
<dbReference type="PANTHER" id="PTHR30009">
    <property type="entry name" value="CYTOCHROME C-TYPE SYNTHESIS PROTEIN AND PTS TRANSMEMBRANE COMPONENT"/>
    <property type="match status" value="1"/>
</dbReference>
<feature type="transmembrane region" description="Helical" evidence="12">
    <location>
        <begin position="296"/>
        <end position="323"/>
    </location>
</feature>
<evidence type="ECO:0000256" key="8">
    <source>
        <dbReference type="ARBA" id="ARBA00022777"/>
    </source>
</evidence>
<feature type="transmembrane region" description="Helical" evidence="12">
    <location>
        <begin position="107"/>
        <end position="126"/>
    </location>
</feature>
<dbReference type="InterPro" id="IPR003352">
    <property type="entry name" value="PTS_EIIC"/>
</dbReference>
<dbReference type="PROSITE" id="PS51098">
    <property type="entry name" value="PTS_EIIB_TYPE_1"/>
    <property type="match status" value="1"/>
</dbReference>
<feature type="domain" description="PTS EIIA type-1" evidence="13">
    <location>
        <begin position="515"/>
        <end position="619"/>
    </location>
</feature>
<dbReference type="PROSITE" id="PS51103">
    <property type="entry name" value="PTS_EIIC_TYPE_1"/>
    <property type="match status" value="1"/>
</dbReference>
<dbReference type="PANTHER" id="PTHR30009:SF20">
    <property type="entry name" value="PTS SYSTEM GLUCOSE-SPECIFIC EIICB COMPONENT-RELATED"/>
    <property type="match status" value="1"/>
</dbReference>
<dbReference type="InterPro" id="IPR018113">
    <property type="entry name" value="PTrfase_EIIB_Cys"/>
</dbReference>
<dbReference type="InterPro" id="IPR001996">
    <property type="entry name" value="PTS_IIB_1"/>
</dbReference>
<dbReference type="GO" id="GO:0009401">
    <property type="term" value="P:phosphoenolpyruvate-dependent sugar phosphotransferase system"/>
    <property type="evidence" value="ECO:0007669"/>
    <property type="project" value="UniProtKB-KW"/>
</dbReference>
<dbReference type="GO" id="GO:0090563">
    <property type="term" value="F:protein-phosphocysteine-sugar phosphotransferase activity"/>
    <property type="evidence" value="ECO:0007669"/>
    <property type="project" value="TreeGrafter"/>
</dbReference>
<feature type="transmembrane region" description="Helical" evidence="12">
    <location>
        <begin position="187"/>
        <end position="207"/>
    </location>
</feature>